<protein>
    <recommendedName>
        <fullName evidence="3">GNAT family acetyltransferase</fullName>
    </recommendedName>
</protein>
<dbReference type="EMBL" id="JMIB01000021">
    <property type="protein sequence ID" value="KDM91636.1"/>
    <property type="molecule type" value="Genomic_DNA"/>
</dbReference>
<keyword evidence="2" id="KW-1185">Reference proteome</keyword>
<evidence type="ECO:0000313" key="1">
    <source>
        <dbReference type="EMBL" id="KDM91636.1"/>
    </source>
</evidence>
<dbReference type="AlphaFoldDB" id="A0A066RRA1"/>
<name>A0A066RRA1_9GAMM</name>
<dbReference type="STRING" id="1654360.EA58_11490"/>
<sequence length="72" mass="8158">MKQPIVGYHLDDEGDWVAELGCGHFQHVRHQPPFICRPWVTTADGRRGMLGILLSCKKCDRGEPADIEQVDK</sequence>
<gene>
    <name evidence="1" type="ORF">EA58_11490</name>
</gene>
<dbReference type="InterPro" id="IPR021948">
    <property type="entry name" value="DUF3565"/>
</dbReference>
<evidence type="ECO:0000313" key="2">
    <source>
        <dbReference type="Proteomes" id="UP000027192"/>
    </source>
</evidence>
<dbReference type="OrthoDB" id="9799128at2"/>
<dbReference type="RefSeq" id="WP_036752395.1">
    <property type="nucleotide sequence ID" value="NZ_JAGSGC010000006.1"/>
</dbReference>
<dbReference type="Pfam" id="PF12088">
    <property type="entry name" value="DUF3565"/>
    <property type="match status" value="1"/>
</dbReference>
<organism evidence="1 2">
    <name type="scientific">Photobacterium galatheae</name>
    <dbReference type="NCBI Taxonomy" id="1654360"/>
    <lineage>
        <taxon>Bacteria</taxon>
        <taxon>Pseudomonadati</taxon>
        <taxon>Pseudomonadota</taxon>
        <taxon>Gammaproteobacteria</taxon>
        <taxon>Vibrionales</taxon>
        <taxon>Vibrionaceae</taxon>
        <taxon>Photobacterium</taxon>
    </lineage>
</organism>
<evidence type="ECO:0008006" key="3">
    <source>
        <dbReference type="Google" id="ProtNLM"/>
    </source>
</evidence>
<accession>A0A066RRA1</accession>
<proteinExistence type="predicted"/>
<comment type="caution">
    <text evidence="1">The sequence shown here is derived from an EMBL/GenBank/DDBJ whole genome shotgun (WGS) entry which is preliminary data.</text>
</comment>
<reference evidence="1 2" key="1">
    <citation type="submission" date="2014-04" db="EMBL/GenBank/DDBJ databases">
        <title>Draft genome sequence of Photobacterium halotolerans S2753: a solonamide, ngercheumicin and holomycin producer.</title>
        <authorList>
            <person name="Machado H.R."/>
            <person name="Gram L."/>
        </authorList>
    </citation>
    <scope>NUCLEOTIDE SEQUENCE [LARGE SCALE GENOMIC DNA]</scope>
    <source>
        <strain evidence="1 2">S2753</strain>
    </source>
</reference>
<dbReference type="Proteomes" id="UP000027192">
    <property type="component" value="Unassembled WGS sequence"/>
</dbReference>